<feature type="region of interest" description="Disordered" evidence="1">
    <location>
        <begin position="61"/>
        <end position="81"/>
    </location>
</feature>
<accession>A0A2Z2HRD5</accession>
<name>A0A2Z2HRD5_9EURY</name>
<sequence>MARHTCDGCGRRVSVAGGMENLWTFGQDDGSAGTAMTLEFDDGAEYLLCYPCLQVLPDEPAEGDVDRLEQVDEETSRLRSA</sequence>
<gene>
    <name evidence="2" type="ORF">B1756_07530</name>
</gene>
<dbReference type="InterPro" id="IPR055983">
    <property type="entry name" value="DUF7561"/>
</dbReference>
<dbReference type="KEGG" id="naj:B1756_07530"/>
<protein>
    <recommendedName>
        <fullName evidence="4">Small CPxCG-related zinc finger protein</fullName>
    </recommendedName>
</protein>
<dbReference type="RefSeq" id="WP_086887979.1">
    <property type="nucleotide sequence ID" value="NZ_CP019893.1"/>
</dbReference>
<evidence type="ECO:0000256" key="1">
    <source>
        <dbReference type="SAM" id="MobiDB-lite"/>
    </source>
</evidence>
<feature type="compositionally biased region" description="Basic and acidic residues" evidence="1">
    <location>
        <begin position="64"/>
        <end position="81"/>
    </location>
</feature>
<organism evidence="2 3">
    <name type="scientific">Natrarchaeobaculum aegyptiacum</name>
    <dbReference type="NCBI Taxonomy" id="745377"/>
    <lineage>
        <taxon>Archaea</taxon>
        <taxon>Methanobacteriati</taxon>
        <taxon>Methanobacteriota</taxon>
        <taxon>Stenosarchaea group</taxon>
        <taxon>Halobacteria</taxon>
        <taxon>Halobacteriales</taxon>
        <taxon>Natrialbaceae</taxon>
        <taxon>Natrarchaeobaculum</taxon>
    </lineage>
</organism>
<dbReference type="AlphaFoldDB" id="A0A2Z2HRD5"/>
<dbReference type="EMBL" id="CP019893">
    <property type="protein sequence ID" value="ARS89602.1"/>
    <property type="molecule type" value="Genomic_DNA"/>
</dbReference>
<proteinExistence type="predicted"/>
<dbReference type="Pfam" id="PF24442">
    <property type="entry name" value="DUF7561"/>
    <property type="match status" value="1"/>
</dbReference>
<evidence type="ECO:0008006" key="4">
    <source>
        <dbReference type="Google" id="ProtNLM"/>
    </source>
</evidence>
<dbReference type="OrthoDB" id="190410at2157"/>
<dbReference type="GeneID" id="32893920"/>
<evidence type="ECO:0000313" key="3">
    <source>
        <dbReference type="Proteomes" id="UP000250088"/>
    </source>
</evidence>
<dbReference type="Proteomes" id="UP000250088">
    <property type="component" value="Chromosome"/>
</dbReference>
<evidence type="ECO:0000313" key="2">
    <source>
        <dbReference type="EMBL" id="ARS89602.1"/>
    </source>
</evidence>
<reference evidence="3" key="1">
    <citation type="submission" date="2017-02" db="EMBL/GenBank/DDBJ databases">
        <title>Natronthermophilus aegyptiacus gen. nov.,sp. nov., an aerobic, extremely halophilic alkalithermophilic archaeon isolated from the athalassohaline Wadi An Natrun, Egypt.</title>
        <authorList>
            <person name="Zhao B."/>
        </authorList>
    </citation>
    <scope>NUCLEOTIDE SEQUENCE [LARGE SCALE GENOMIC DNA]</scope>
    <source>
        <strain evidence="3">JW/NM-HA 15</strain>
    </source>
</reference>
<keyword evidence="3" id="KW-1185">Reference proteome</keyword>